<organism evidence="2 3">
    <name type="scientific">Cellulomonas bogoriensis 69B4 = DSM 16987</name>
    <dbReference type="NCBI Taxonomy" id="1386082"/>
    <lineage>
        <taxon>Bacteria</taxon>
        <taxon>Bacillati</taxon>
        <taxon>Actinomycetota</taxon>
        <taxon>Actinomycetes</taxon>
        <taxon>Micrococcales</taxon>
        <taxon>Cellulomonadaceae</taxon>
        <taxon>Cellulomonas</taxon>
    </lineage>
</organism>
<dbReference type="Gene3D" id="3.30.450.40">
    <property type="match status" value="1"/>
</dbReference>
<evidence type="ECO:0000259" key="1">
    <source>
        <dbReference type="Pfam" id="PF13185"/>
    </source>
</evidence>
<keyword evidence="3" id="KW-1185">Reference proteome</keyword>
<dbReference type="InterPro" id="IPR003018">
    <property type="entry name" value="GAF"/>
</dbReference>
<accession>A0A0A0C1H1</accession>
<gene>
    <name evidence="2" type="ORF">N869_08975</name>
</gene>
<dbReference type="InterPro" id="IPR029016">
    <property type="entry name" value="GAF-like_dom_sf"/>
</dbReference>
<dbReference type="SUPFAM" id="SSF55781">
    <property type="entry name" value="GAF domain-like"/>
    <property type="match status" value="1"/>
</dbReference>
<dbReference type="Proteomes" id="UP000054314">
    <property type="component" value="Unassembled WGS sequence"/>
</dbReference>
<comment type="caution">
    <text evidence="2">The sequence shown here is derived from an EMBL/GenBank/DDBJ whole genome shotgun (WGS) entry which is preliminary data.</text>
</comment>
<evidence type="ECO:0000313" key="2">
    <source>
        <dbReference type="EMBL" id="KGM14508.1"/>
    </source>
</evidence>
<sequence>MTHHALDGYAKAAARQLGPGTHCSITLRYRDRLTYVGSSDPRAERCDAAEVVAGEGPCITAMDELRGVLVPDMQVETRWPQWREAARSVGFRSAAALPAYVDDDTTLALNMYSDALDPWDRERLIGMDSIIQEIAEAVRTRL</sequence>
<name>A0A0A0C1H1_9CELL</name>
<evidence type="ECO:0000313" key="3">
    <source>
        <dbReference type="Proteomes" id="UP000054314"/>
    </source>
</evidence>
<dbReference type="AlphaFoldDB" id="A0A0A0C1H1"/>
<feature type="domain" description="GAF" evidence="1">
    <location>
        <begin position="13"/>
        <end position="138"/>
    </location>
</feature>
<reference evidence="2 3" key="1">
    <citation type="submission" date="2013-08" db="EMBL/GenBank/DDBJ databases">
        <title>Genome sequencing of Cellulomonas bogoriensis 69B4.</title>
        <authorList>
            <person name="Chen F."/>
            <person name="Li Y."/>
            <person name="Wang G."/>
        </authorList>
    </citation>
    <scope>NUCLEOTIDE SEQUENCE [LARGE SCALE GENOMIC DNA]</scope>
    <source>
        <strain evidence="2 3">69B4</strain>
    </source>
</reference>
<dbReference type="Pfam" id="PF13185">
    <property type="entry name" value="GAF_2"/>
    <property type="match status" value="1"/>
</dbReference>
<protein>
    <submittedName>
        <fullName evidence="2">Response regulator receiver protein</fullName>
    </submittedName>
</protein>
<proteinExistence type="predicted"/>
<dbReference type="EMBL" id="AXCZ01000002">
    <property type="protein sequence ID" value="KGM14508.1"/>
    <property type="molecule type" value="Genomic_DNA"/>
</dbReference>